<comment type="similarity">
    <text evidence="1 3">Belongs to the short-chain dehydrogenases/reductases (SDR) family.</text>
</comment>
<evidence type="ECO:0000256" key="2">
    <source>
        <dbReference type="ARBA" id="ARBA00023002"/>
    </source>
</evidence>
<accession>A0A023D383</accession>
<reference evidence="5" key="1">
    <citation type="journal article" date="2014" name="FEMS Microbiol. Lett.">
        <title>Draft Genomic DNA Sequence of the Facultatively Methylotrophic Bacterium Acidomonas methanolica type strain MB58.</title>
        <authorList>
            <person name="Higashiura N."/>
            <person name="Hadano H."/>
            <person name="Hirakawa H."/>
            <person name="Matsutani M."/>
            <person name="Takabe S."/>
            <person name="Matsushita K."/>
            <person name="Azuma Y."/>
        </authorList>
    </citation>
    <scope>NUCLEOTIDE SEQUENCE [LARGE SCALE GENOMIC DNA]</scope>
    <source>
        <strain evidence="5">MB58</strain>
    </source>
</reference>
<dbReference type="GO" id="GO:0016616">
    <property type="term" value="F:oxidoreductase activity, acting on the CH-OH group of donors, NAD or NADP as acceptor"/>
    <property type="evidence" value="ECO:0007669"/>
    <property type="project" value="UniProtKB-ARBA"/>
</dbReference>
<dbReference type="PRINTS" id="PR00080">
    <property type="entry name" value="SDRFAMILY"/>
</dbReference>
<dbReference type="InterPro" id="IPR036291">
    <property type="entry name" value="NAD(P)-bd_dom_sf"/>
</dbReference>
<evidence type="ECO:0000256" key="3">
    <source>
        <dbReference type="RuleBase" id="RU000363"/>
    </source>
</evidence>
<dbReference type="InterPro" id="IPR020904">
    <property type="entry name" value="Sc_DH/Rdtase_CS"/>
</dbReference>
<organism evidence="4 5">
    <name type="scientific">Acidomonas methanolica NBRC 104435</name>
    <dbReference type="NCBI Taxonomy" id="1231351"/>
    <lineage>
        <taxon>Bacteria</taxon>
        <taxon>Pseudomonadati</taxon>
        <taxon>Pseudomonadota</taxon>
        <taxon>Alphaproteobacteria</taxon>
        <taxon>Acetobacterales</taxon>
        <taxon>Acetobacteraceae</taxon>
        <taxon>Acidomonas</taxon>
    </lineage>
</organism>
<sequence length="251" mass="26724">MAIILVTGATAGFGQAIARRCVADGHRVIATGRRAERLAALRDELGADHCLPVTLDMLDRPAVSALPETLPEAWREIDVLVNNAGLALGIGPAQDAEWADWETMIGTNVIGLAALTRAVLPGMVARDRGYVISIGSIAGTYAYKGGNVYGATKAFVRQFMMNLRTDLLGTRIRVTDIEPGLCGGSEFSNVRLRDDGRAAAVYKDTTPLTPEDIAETVSWLTGLPPHMNVNRIEMMPVCQAPAGLAVDRGLG</sequence>
<protein>
    <submittedName>
        <fullName evidence="4">Oxidoreductase/short-chain dehydrogenase/reductase SDR</fullName>
    </submittedName>
</protein>
<evidence type="ECO:0000313" key="5">
    <source>
        <dbReference type="Proteomes" id="UP000019760"/>
    </source>
</evidence>
<name>A0A023D383_ACIMT</name>
<dbReference type="Gene3D" id="3.40.50.720">
    <property type="entry name" value="NAD(P)-binding Rossmann-like Domain"/>
    <property type="match status" value="1"/>
</dbReference>
<dbReference type="Proteomes" id="UP000019760">
    <property type="component" value="Unassembled WGS sequence"/>
</dbReference>
<dbReference type="SUPFAM" id="SSF51735">
    <property type="entry name" value="NAD(P)-binding Rossmann-fold domains"/>
    <property type="match status" value="1"/>
</dbReference>
<dbReference type="FunFam" id="3.40.50.720:FF:000047">
    <property type="entry name" value="NADP-dependent L-serine/L-allo-threonine dehydrogenase"/>
    <property type="match status" value="1"/>
</dbReference>
<dbReference type="EMBL" id="BAND01000032">
    <property type="protein sequence ID" value="GAJ28628.1"/>
    <property type="molecule type" value="Genomic_DNA"/>
</dbReference>
<dbReference type="PANTHER" id="PTHR42901">
    <property type="entry name" value="ALCOHOL DEHYDROGENASE"/>
    <property type="match status" value="1"/>
</dbReference>
<dbReference type="RefSeq" id="WP_042057452.1">
    <property type="nucleotide sequence ID" value="NZ_BAND01000032.1"/>
</dbReference>
<dbReference type="OrthoDB" id="658698at2"/>
<dbReference type="Pfam" id="PF00106">
    <property type="entry name" value="adh_short"/>
    <property type="match status" value="1"/>
</dbReference>
<evidence type="ECO:0000313" key="4">
    <source>
        <dbReference type="EMBL" id="GAJ28628.1"/>
    </source>
</evidence>
<dbReference type="PANTHER" id="PTHR42901:SF1">
    <property type="entry name" value="ALCOHOL DEHYDROGENASE"/>
    <property type="match status" value="1"/>
</dbReference>
<dbReference type="PROSITE" id="PS00061">
    <property type="entry name" value="ADH_SHORT"/>
    <property type="match status" value="1"/>
</dbReference>
<keyword evidence="2" id="KW-0560">Oxidoreductase</keyword>
<dbReference type="PRINTS" id="PR00081">
    <property type="entry name" value="GDHRDH"/>
</dbReference>
<proteinExistence type="inferred from homology"/>
<keyword evidence="5" id="KW-1185">Reference proteome</keyword>
<dbReference type="InterPro" id="IPR002347">
    <property type="entry name" value="SDR_fam"/>
</dbReference>
<evidence type="ECO:0000256" key="1">
    <source>
        <dbReference type="ARBA" id="ARBA00006484"/>
    </source>
</evidence>
<reference evidence="4 5" key="2">
    <citation type="journal article" date="2014" name="FEMS Microbiol. Lett.">
        <title>Draft genomic DNA sequence of the facultatively methylotrophic bacterium Acidomonas methanolica type strain MB58.</title>
        <authorList>
            <person name="Higashiura N."/>
            <person name="Hadano H."/>
            <person name="Hirakawa H."/>
            <person name="Matsutani M."/>
            <person name="Takabe S."/>
            <person name="Matsushita K."/>
            <person name="Azuma Y."/>
        </authorList>
    </citation>
    <scope>NUCLEOTIDE SEQUENCE [LARGE SCALE GENOMIC DNA]</scope>
    <source>
        <strain evidence="4 5">MB58</strain>
    </source>
</reference>
<gene>
    <name evidence="4" type="ORF">Amme_032_006</name>
</gene>
<comment type="caution">
    <text evidence="4">The sequence shown here is derived from an EMBL/GenBank/DDBJ whole genome shotgun (WGS) entry which is preliminary data.</text>
</comment>
<dbReference type="AlphaFoldDB" id="A0A023D383"/>